<dbReference type="RefSeq" id="WP_270049088.1">
    <property type="nucleotide sequence ID" value="NZ_AZOD01000002.1"/>
</dbReference>
<protein>
    <recommendedName>
        <fullName evidence="3">DNA-damage-inducible protein D</fullName>
    </recommendedName>
</protein>
<organism evidence="1 2">
    <name type="scientific">Ignatzschineria larvae DSM 13226</name>
    <dbReference type="NCBI Taxonomy" id="1111732"/>
    <lineage>
        <taxon>Bacteria</taxon>
        <taxon>Pseudomonadati</taxon>
        <taxon>Pseudomonadota</taxon>
        <taxon>Gammaproteobacteria</taxon>
        <taxon>Cardiobacteriales</taxon>
        <taxon>Ignatzschineriaceae</taxon>
        <taxon>Ignatzschineria</taxon>
    </lineage>
</organism>
<gene>
    <name evidence="1" type="ORF">WMO13_08740</name>
</gene>
<accession>A0ABZ3BY44</accession>
<reference evidence="1 2" key="1">
    <citation type="submission" date="2024-03" db="EMBL/GenBank/DDBJ databases">
        <title>Complete Genome Sequence and Annotation of Ignatzschineria larvae DSM 13226.</title>
        <authorList>
            <person name="Cantrell E."/>
            <person name="Burcham Z.M."/>
        </authorList>
    </citation>
    <scope>NUCLEOTIDE SEQUENCE [LARGE SCALE GENOMIC DNA]</scope>
    <source>
        <strain evidence="1 2">DSM 13226</strain>
    </source>
</reference>
<dbReference type="EMBL" id="CP150637">
    <property type="protein sequence ID" value="WZW87445.1"/>
    <property type="molecule type" value="Genomic_DNA"/>
</dbReference>
<sequence length="83" mass="9681">MSFETIRKMDEFGNEYWLARELAPLLEYKQWRNFLPVIEKAMEACKASNNDVFSHFAEVRKMVGLGLGTSREISDIKLSRYAC</sequence>
<evidence type="ECO:0008006" key="3">
    <source>
        <dbReference type="Google" id="ProtNLM"/>
    </source>
</evidence>
<evidence type="ECO:0000313" key="2">
    <source>
        <dbReference type="Proteomes" id="UP001449178"/>
    </source>
</evidence>
<keyword evidence="2" id="KW-1185">Reference proteome</keyword>
<name>A0ABZ3BY44_9GAMM</name>
<evidence type="ECO:0000313" key="1">
    <source>
        <dbReference type="EMBL" id="WZW87445.1"/>
    </source>
</evidence>
<dbReference type="Proteomes" id="UP001449178">
    <property type="component" value="Chromosome"/>
</dbReference>
<proteinExistence type="predicted"/>